<keyword evidence="1" id="KW-0808">Transferase</keyword>
<dbReference type="Gene3D" id="3.40.630.30">
    <property type="match status" value="1"/>
</dbReference>
<accession>A0A556SC26</accession>
<name>A0A556SC26_9GAMM</name>
<dbReference type="RefSeq" id="WP_086326334.1">
    <property type="nucleotide sequence ID" value="NZ_CAMLRN010000002.1"/>
</dbReference>
<evidence type="ECO:0000313" key="2">
    <source>
        <dbReference type="Proteomes" id="UP000319483"/>
    </source>
</evidence>
<dbReference type="Proteomes" id="UP000319483">
    <property type="component" value="Unassembled WGS sequence"/>
</dbReference>
<gene>
    <name evidence="1" type="ORF">FPQ15_07480</name>
</gene>
<evidence type="ECO:0000313" key="1">
    <source>
        <dbReference type="EMBL" id="TSJ98690.1"/>
    </source>
</evidence>
<comment type="caution">
    <text evidence="1">The sequence shown here is derived from an EMBL/GenBank/DDBJ whole genome shotgun (WGS) entry which is preliminary data.</text>
</comment>
<sequence>MKYINQLEKNELIDSFLSYPPQDFSVWLSDDGVPIFSGKFDLLTTADDDFKYKIQKIPFFKKWQSWLKPKTCFVGTTVSEYALLTDKIDANQLAKHLKEAYAKQYSFMVVKDLPLASPLLSEHDNHYSKQLIAALKEQGYIEMEGQALAWLPIDFTDMNEFFSRFSYSRRKNFRRKLKSREKLDINVLHSGDECFFNQAVQDEYYQLYLNVYEQSEVHFDLLTKPFFIQLLQSKAAKAHIFTYHHNGEFIGYNICFEVNNKLVDKYIGMVYPQARKLNLYFVSWFVNLEYALQQGFNYYIAGWTDPEVKASLGAKFTFTKHLVHIRNPLLRVILRKFIGYFESDKEKVA</sequence>
<reference evidence="1 2" key="1">
    <citation type="submission" date="2019-07" db="EMBL/GenBank/DDBJ databases">
        <title>Gilliamella genomes.</title>
        <authorList>
            <person name="Zheng H."/>
        </authorList>
    </citation>
    <scope>NUCLEOTIDE SEQUENCE [LARGE SCALE GENOMIC DNA]</scope>
    <source>
        <strain evidence="1 2">W8127</strain>
    </source>
</reference>
<organism evidence="1 2">
    <name type="scientific">Gilliamella apicola</name>
    <dbReference type="NCBI Taxonomy" id="1196095"/>
    <lineage>
        <taxon>Bacteria</taxon>
        <taxon>Pseudomonadati</taxon>
        <taxon>Pseudomonadota</taxon>
        <taxon>Gammaproteobacteria</taxon>
        <taxon>Orbales</taxon>
        <taxon>Orbaceae</taxon>
        <taxon>Gilliamella</taxon>
    </lineage>
</organism>
<dbReference type="InterPro" id="IPR007434">
    <property type="entry name" value="FemAB-like"/>
</dbReference>
<dbReference type="SUPFAM" id="SSF55729">
    <property type="entry name" value="Acyl-CoA N-acyltransferases (Nat)"/>
    <property type="match status" value="1"/>
</dbReference>
<dbReference type="GO" id="GO:0016740">
    <property type="term" value="F:transferase activity"/>
    <property type="evidence" value="ECO:0007669"/>
    <property type="project" value="UniProtKB-KW"/>
</dbReference>
<proteinExistence type="predicted"/>
<dbReference type="AlphaFoldDB" id="A0A556SC26"/>
<dbReference type="EMBL" id="VMHM01000009">
    <property type="protein sequence ID" value="TSJ98690.1"/>
    <property type="molecule type" value="Genomic_DNA"/>
</dbReference>
<dbReference type="InterPro" id="IPR016181">
    <property type="entry name" value="Acyl_CoA_acyltransferase"/>
</dbReference>
<dbReference type="Pfam" id="PF04339">
    <property type="entry name" value="FemAB_like"/>
    <property type="match status" value="1"/>
</dbReference>
<protein>
    <submittedName>
        <fullName evidence="1">GNAT family N-acetyltransferase</fullName>
    </submittedName>
</protein>